<accession>A0ABQ5KAM0</accession>
<reference evidence="3" key="1">
    <citation type="submission" date="2022-03" db="EMBL/GenBank/DDBJ databases">
        <title>Draft genome sequence of Aduncisulcus paluster, a free-living microaerophilic Fornicata.</title>
        <authorList>
            <person name="Yuyama I."/>
            <person name="Kume K."/>
            <person name="Tamura T."/>
            <person name="Inagaki Y."/>
            <person name="Hashimoto T."/>
        </authorList>
    </citation>
    <scope>NUCLEOTIDE SEQUENCE</scope>
    <source>
        <strain evidence="3">NY0171</strain>
    </source>
</reference>
<name>A0ABQ5KAM0_9EUKA</name>
<keyword evidence="4" id="KW-1185">Reference proteome</keyword>
<protein>
    <submittedName>
        <fullName evidence="3">Polysaccharide biosynthesis protein</fullName>
    </submittedName>
</protein>
<dbReference type="InterPro" id="IPR003869">
    <property type="entry name" value="Polysac_CapD-like"/>
</dbReference>
<evidence type="ECO:0000313" key="3">
    <source>
        <dbReference type="EMBL" id="GKT28962.1"/>
    </source>
</evidence>
<proteinExistence type="inferred from homology"/>
<evidence type="ECO:0000313" key="4">
    <source>
        <dbReference type="Proteomes" id="UP001057375"/>
    </source>
</evidence>
<evidence type="ECO:0000256" key="1">
    <source>
        <dbReference type="ARBA" id="ARBA00007430"/>
    </source>
</evidence>
<dbReference type="Gene3D" id="3.40.50.720">
    <property type="entry name" value="NAD(P)-binding Rossmann-like Domain"/>
    <property type="match status" value="2"/>
</dbReference>
<dbReference type="Proteomes" id="UP001057375">
    <property type="component" value="Unassembled WGS sequence"/>
</dbReference>
<dbReference type="Pfam" id="PF02719">
    <property type="entry name" value="Polysacc_synt_2"/>
    <property type="match status" value="2"/>
</dbReference>
<dbReference type="SUPFAM" id="SSF51735">
    <property type="entry name" value="NAD(P)-binding Rossmann-fold domains"/>
    <property type="match status" value="1"/>
</dbReference>
<feature type="domain" description="Polysaccharide biosynthesis protein CapD-like" evidence="2">
    <location>
        <begin position="30"/>
        <end position="132"/>
    </location>
</feature>
<dbReference type="EMBL" id="BQXS01000572">
    <property type="protein sequence ID" value="GKT28962.1"/>
    <property type="molecule type" value="Genomic_DNA"/>
</dbReference>
<organism evidence="3 4">
    <name type="scientific">Aduncisulcus paluster</name>
    <dbReference type="NCBI Taxonomy" id="2918883"/>
    <lineage>
        <taxon>Eukaryota</taxon>
        <taxon>Metamonada</taxon>
        <taxon>Carpediemonas-like organisms</taxon>
        <taxon>Aduncisulcus</taxon>
    </lineage>
</organism>
<dbReference type="InterPro" id="IPR036291">
    <property type="entry name" value="NAD(P)-bd_dom_sf"/>
</dbReference>
<comment type="similarity">
    <text evidence="1">Belongs to the polysaccharide synthase family.</text>
</comment>
<sequence>MTAADRHGVARFVIVSTDKAVRPTNIMDRKGGPVTVTHKDVTRYFMSISEAAQLILQAGVMAEGGEIFILEMGEPVKIADMARDLIRLSGKEPDKDIEIVFTGLREGEKLYEELITEGEGIIRTEHDKIMVLKGAENDLENY</sequence>
<dbReference type="InterPro" id="IPR051203">
    <property type="entry name" value="Polysaccharide_Synthase-Rel"/>
</dbReference>
<comment type="caution">
    <text evidence="3">The sequence shown here is derived from an EMBL/GenBank/DDBJ whole genome shotgun (WGS) entry which is preliminary data.</text>
</comment>
<gene>
    <name evidence="3" type="ORF">ADUPG1_000964</name>
</gene>
<feature type="domain" description="Polysaccharide biosynthesis protein CapD-like" evidence="2">
    <location>
        <begin position="2"/>
        <end position="27"/>
    </location>
</feature>
<dbReference type="PANTHER" id="PTHR43318">
    <property type="entry name" value="UDP-N-ACETYLGLUCOSAMINE 4,6-DEHYDRATASE"/>
    <property type="match status" value="1"/>
</dbReference>
<evidence type="ECO:0000259" key="2">
    <source>
        <dbReference type="Pfam" id="PF02719"/>
    </source>
</evidence>
<dbReference type="PANTHER" id="PTHR43318:SF1">
    <property type="entry name" value="POLYSACCHARIDE BIOSYNTHESIS PROTEIN EPSC-RELATED"/>
    <property type="match status" value="1"/>
</dbReference>
<feature type="non-terminal residue" evidence="3">
    <location>
        <position position="142"/>
    </location>
</feature>